<sequence length="72" mass="7940">MARALLLLVVFWLVALGGFSLLRRIPKTSPLWGLRDFFWMLSLATSLVLLLALIALATGLISLRGSPFTPEN</sequence>
<dbReference type="RefSeq" id="WP_119360878.1">
    <property type="nucleotide sequence ID" value="NZ_QWKZ01000094.1"/>
</dbReference>
<dbReference type="AlphaFoldDB" id="A0A399EL43"/>
<accession>A0A399EL43</accession>
<feature type="transmembrane region" description="Helical" evidence="1">
    <location>
        <begin position="40"/>
        <end position="63"/>
    </location>
</feature>
<keyword evidence="1" id="KW-0472">Membrane</keyword>
<evidence type="ECO:0000256" key="1">
    <source>
        <dbReference type="SAM" id="Phobius"/>
    </source>
</evidence>
<comment type="caution">
    <text evidence="2">The sequence shown here is derived from an EMBL/GenBank/DDBJ whole genome shotgun (WGS) entry which is preliminary data.</text>
</comment>
<dbReference type="Proteomes" id="UP000265800">
    <property type="component" value="Unassembled WGS sequence"/>
</dbReference>
<dbReference type="EMBL" id="QWKZ01000094">
    <property type="protein sequence ID" value="RIH82891.1"/>
    <property type="molecule type" value="Genomic_DNA"/>
</dbReference>
<evidence type="ECO:0000313" key="2">
    <source>
        <dbReference type="EMBL" id="RIH82891.1"/>
    </source>
</evidence>
<name>A0A399EL43_9DEIN</name>
<evidence type="ECO:0000313" key="3">
    <source>
        <dbReference type="Proteomes" id="UP000265800"/>
    </source>
</evidence>
<keyword evidence="3" id="KW-1185">Reference proteome</keyword>
<keyword evidence="1" id="KW-0812">Transmembrane</keyword>
<reference evidence="2 3" key="1">
    <citation type="submission" date="2018-08" db="EMBL/GenBank/DDBJ databases">
        <title>Meiothermus luteus KCTC 52599 genome sequencing project.</title>
        <authorList>
            <person name="Da Costa M.S."/>
            <person name="Albuquerque L."/>
            <person name="Raposo P."/>
            <person name="Froufe H.J.C."/>
            <person name="Barroso C.S."/>
            <person name="Egas C."/>
        </authorList>
    </citation>
    <scope>NUCLEOTIDE SEQUENCE [LARGE SCALE GENOMIC DNA]</scope>
    <source>
        <strain evidence="2 3">KCTC 52599</strain>
    </source>
</reference>
<gene>
    <name evidence="2" type="ORF">Mlute_02349</name>
</gene>
<organism evidence="2 3">
    <name type="scientific">Meiothermus luteus</name>
    <dbReference type="NCBI Taxonomy" id="2026184"/>
    <lineage>
        <taxon>Bacteria</taxon>
        <taxon>Thermotogati</taxon>
        <taxon>Deinococcota</taxon>
        <taxon>Deinococci</taxon>
        <taxon>Thermales</taxon>
        <taxon>Thermaceae</taxon>
        <taxon>Meiothermus</taxon>
    </lineage>
</organism>
<proteinExistence type="predicted"/>
<protein>
    <submittedName>
        <fullName evidence="2">Uncharacterized protein</fullName>
    </submittedName>
</protein>
<keyword evidence="1" id="KW-1133">Transmembrane helix</keyword>